<reference evidence="3" key="1">
    <citation type="journal article" date="2019" name="Int. J. Syst. Evol. Microbiol.">
        <title>The Global Catalogue of Microorganisms (GCM) 10K type strain sequencing project: providing services to taxonomists for standard genome sequencing and annotation.</title>
        <authorList>
            <consortium name="The Broad Institute Genomics Platform"/>
            <consortium name="The Broad Institute Genome Sequencing Center for Infectious Disease"/>
            <person name="Wu L."/>
            <person name="Ma J."/>
        </authorList>
    </citation>
    <scope>NUCLEOTIDE SEQUENCE [LARGE SCALE GENOMIC DNA]</scope>
    <source>
        <strain evidence="3">JCM 17841</strain>
    </source>
</reference>
<dbReference type="Proteomes" id="UP001501243">
    <property type="component" value="Unassembled WGS sequence"/>
</dbReference>
<gene>
    <name evidence="2" type="ORF">GCM10023172_33060</name>
</gene>
<dbReference type="EMBL" id="BAABGQ010000008">
    <property type="protein sequence ID" value="GAA4505348.1"/>
    <property type="molecule type" value="Genomic_DNA"/>
</dbReference>
<feature type="coiled-coil region" evidence="1">
    <location>
        <begin position="285"/>
        <end position="317"/>
    </location>
</feature>
<name>A0ABP8QLI5_9BACT</name>
<evidence type="ECO:0000313" key="3">
    <source>
        <dbReference type="Proteomes" id="UP001501243"/>
    </source>
</evidence>
<evidence type="ECO:0000313" key="2">
    <source>
        <dbReference type="EMBL" id="GAA4505348.1"/>
    </source>
</evidence>
<proteinExistence type="predicted"/>
<accession>A0ABP8QLI5</accession>
<organism evidence="2 3">
    <name type="scientific">Hymenobacter ginsengisoli</name>
    <dbReference type="NCBI Taxonomy" id="1051626"/>
    <lineage>
        <taxon>Bacteria</taxon>
        <taxon>Pseudomonadati</taxon>
        <taxon>Bacteroidota</taxon>
        <taxon>Cytophagia</taxon>
        <taxon>Cytophagales</taxon>
        <taxon>Hymenobacteraceae</taxon>
        <taxon>Hymenobacter</taxon>
    </lineage>
</organism>
<protein>
    <submittedName>
        <fullName evidence="2">Uncharacterized protein</fullName>
    </submittedName>
</protein>
<evidence type="ECO:0000256" key="1">
    <source>
        <dbReference type="SAM" id="Coils"/>
    </source>
</evidence>
<keyword evidence="1" id="KW-0175">Coiled coil</keyword>
<sequence length="371" mass="43202">MGECFSAYLPIHSFAHLPIDKMDISRKKPSYPLTPALRQYLRDYDREAPLPVRYADLLRFTGSFALLDRTGKDTLWETVFYEPGTLAELSQGLVQVYALLKTAGDLSFAKDLLADRIDYCRFGNSHPFRVRILNQLNDNYDYFYVKQADASRLYGLELEHLLSPNSMNYLVDSGNTLIEEHIAGIPGDDFIRLRLNQPHLNQVRIAKEFVKFNERCFARLLGDMRAYNYVIDVTPDFEDEQYRVRAIDFDQQSYEGRRAMYLPQSFKDNHAVVEMCARLLKPSTLRQYQAEERTLMARRARAERHRLKALLDVMRRQELAPLAKVEELKSNLNRYHRTHQFSSCDSMGDIVRLNLWLMLGPRTLGTHTVMA</sequence>
<keyword evidence="3" id="KW-1185">Reference proteome</keyword>
<comment type="caution">
    <text evidence="2">The sequence shown here is derived from an EMBL/GenBank/DDBJ whole genome shotgun (WGS) entry which is preliminary data.</text>
</comment>